<keyword evidence="4 8" id="KW-0812">Transmembrane</keyword>
<organism evidence="9 10">
    <name type="scientific">Nocardioides immobilis</name>
    <dbReference type="NCBI Taxonomy" id="2049295"/>
    <lineage>
        <taxon>Bacteria</taxon>
        <taxon>Bacillati</taxon>
        <taxon>Actinomycetota</taxon>
        <taxon>Actinomycetes</taxon>
        <taxon>Propionibacteriales</taxon>
        <taxon>Nocardioidaceae</taxon>
        <taxon>Nocardioides</taxon>
    </lineage>
</organism>
<evidence type="ECO:0000256" key="7">
    <source>
        <dbReference type="SAM" id="MobiDB-lite"/>
    </source>
</evidence>
<dbReference type="PANTHER" id="PTHR23513:SF11">
    <property type="entry name" value="STAPHYLOFERRIN A TRANSPORTER"/>
    <property type="match status" value="1"/>
</dbReference>
<keyword evidence="2" id="KW-0813">Transport</keyword>
<feature type="transmembrane region" description="Helical" evidence="8">
    <location>
        <begin position="170"/>
        <end position="194"/>
    </location>
</feature>
<feature type="transmembrane region" description="Helical" evidence="8">
    <location>
        <begin position="349"/>
        <end position="371"/>
    </location>
</feature>
<evidence type="ECO:0000313" key="9">
    <source>
        <dbReference type="EMBL" id="RHW24896.1"/>
    </source>
</evidence>
<evidence type="ECO:0000313" key="10">
    <source>
        <dbReference type="Proteomes" id="UP000283644"/>
    </source>
</evidence>
<dbReference type="AlphaFoldDB" id="A0A417XWZ6"/>
<comment type="caution">
    <text evidence="9">The sequence shown here is derived from an EMBL/GenBank/DDBJ whole genome shotgun (WGS) entry which is preliminary data.</text>
</comment>
<dbReference type="OrthoDB" id="9775268at2"/>
<dbReference type="InterPro" id="IPR036259">
    <property type="entry name" value="MFS_trans_sf"/>
</dbReference>
<dbReference type="Proteomes" id="UP000283644">
    <property type="component" value="Unassembled WGS sequence"/>
</dbReference>
<dbReference type="GO" id="GO:0005886">
    <property type="term" value="C:plasma membrane"/>
    <property type="evidence" value="ECO:0007669"/>
    <property type="project" value="UniProtKB-SubCell"/>
</dbReference>
<name>A0A417XWZ6_9ACTN</name>
<feature type="transmembrane region" description="Helical" evidence="8">
    <location>
        <begin position="290"/>
        <end position="309"/>
    </location>
</feature>
<dbReference type="PANTHER" id="PTHR23513">
    <property type="entry name" value="INTEGRAL MEMBRANE EFFLUX PROTEIN-RELATED"/>
    <property type="match status" value="1"/>
</dbReference>
<feature type="transmembrane region" description="Helical" evidence="8">
    <location>
        <begin position="228"/>
        <end position="250"/>
    </location>
</feature>
<evidence type="ECO:0000256" key="5">
    <source>
        <dbReference type="ARBA" id="ARBA00022989"/>
    </source>
</evidence>
<evidence type="ECO:0000256" key="2">
    <source>
        <dbReference type="ARBA" id="ARBA00022448"/>
    </source>
</evidence>
<dbReference type="SUPFAM" id="SSF103473">
    <property type="entry name" value="MFS general substrate transporter"/>
    <property type="match status" value="1"/>
</dbReference>
<feature type="transmembrane region" description="Helical" evidence="8">
    <location>
        <begin position="315"/>
        <end position="337"/>
    </location>
</feature>
<proteinExistence type="predicted"/>
<protein>
    <submittedName>
        <fullName evidence="9">MFS transporter</fullName>
    </submittedName>
</protein>
<dbReference type="Pfam" id="PF05977">
    <property type="entry name" value="MFS_3"/>
    <property type="match status" value="1"/>
</dbReference>
<feature type="transmembrane region" description="Helical" evidence="8">
    <location>
        <begin position="108"/>
        <end position="129"/>
    </location>
</feature>
<feature type="transmembrane region" description="Helical" evidence="8">
    <location>
        <begin position="256"/>
        <end position="278"/>
    </location>
</feature>
<dbReference type="Gene3D" id="1.20.1250.20">
    <property type="entry name" value="MFS general substrate transporter like domains"/>
    <property type="match status" value="1"/>
</dbReference>
<dbReference type="EMBL" id="QXGH01000028">
    <property type="protein sequence ID" value="RHW24896.1"/>
    <property type="molecule type" value="Genomic_DNA"/>
</dbReference>
<comment type="subcellular location">
    <subcellularLocation>
        <location evidence="1">Cell membrane</location>
        <topology evidence="1">Multi-pass membrane protein</topology>
    </subcellularLocation>
</comment>
<gene>
    <name evidence="9" type="ORF">D0Z08_22095</name>
</gene>
<dbReference type="RefSeq" id="WP_118927439.1">
    <property type="nucleotide sequence ID" value="NZ_QXGH01000028.1"/>
</dbReference>
<evidence type="ECO:0000256" key="6">
    <source>
        <dbReference type="ARBA" id="ARBA00023136"/>
    </source>
</evidence>
<feature type="region of interest" description="Disordered" evidence="7">
    <location>
        <begin position="513"/>
        <end position="541"/>
    </location>
</feature>
<keyword evidence="3" id="KW-1003">Cell membrane</keyword>
<evidence type="ECO:0000256" key="8">
    <source>
        <dbReference type="SAM" id="Phobius"/>
    </source>
</evidence>
<feature type="transmembrane region" description="Helical" evidence="8">
    <location>
        <begin position="48"/>
        <end position="70"/>
    </location>
</feature>
<feature type="transmembrane region" description="Helical" evidence="8">
    <location>
        <begin position="141"/>
        <end position="164"/>
    </location>
</feature>
<reference evidence="9 10" key="1">
    <citation type="submission" date="2018-09" db="EMBL/GenBank/DDBJ databases">
        <title>Genome sequencing of Nocardioides immobilis CCTCC AB 2017083 for comparison to Nocardioides silvaticus.</title>
        <authorList>
            <person name="Li C."/>
            <person name="Wang G."/>
        </authorList>
    </citation>
    <scope>NUCLEOTIDE SEQUENCE [LARGE SCALE GENOMIC DNA]</scope>
    <source>
        <strain evidence="9 10">CCTCC AB 2017083</strain>
    </source>
</reference>
<evidence type="ECO:0000256" key="3">
    <source>
        <dbReference type="ARBA" id="ARBA00022475"/>
    </source>
</evidence>
<feature type="transmembrane region" description="Helical" evidence="8">
    <location>
        <begin position="377"/>
        <end position="396"/>
    </location>
</feature>
<feature type="transmembrane region" description="Helical" evidence="8">
    <location>
        <begin position="82"/>
        <end position="102"/>
    </location>
</feature>
<feature type="transmembrane region" description="Helical" evidence="8">
    <location>
        <begin position="19"/>
        <end position="42"/>
    </location>
</feature>
<keyword evidence="5 8" id="KW-1133">Transmembrane helix</keyword>
<evidence type="ECO:0000256" key="4">
    <source>
        <dbReference type="ARBA" id="ARBA00022692"/>
    </source>
</evidence>
<dbReference type="CDD" id="cd06173">
    <property type="entry name" value="MFS_MefA_like"/>
    <property type="match status" value="1"/>
</dbReference>
<keyword evidence="10" id="KW-1185">Reference proteome</keyword>
<dbReference type="InterPro" id="IPR010290">
    <property type="entry name" value="TM_effector"/>
</dbReference>
<keyword evidence="6 8" id="KW-0472">Membrane</keyword>
<accession>A0A417XWZ6</accession>
<sequence>MTEAPGGPRSALRVRVFRLLLSVQLVNATAVWVHVVAVQWILTERGESATVVALAPTAVAVPFIVLSLPVGVIVSHAVREMLIARAAAVAGLAAAAAALLVLSGTDAALPLLATIVVVGAALVVVGVAWQSLLPEIVDREVLPSAVLLDGAVFNMARAVGPLVAGTVLGLGLPAALFGTVAVMFGVCSVLLLFLGRTTPARPCRSESIVTAIGGALRFVRHSPWTTGLLVRLVMFGLPSSALWALVSLVVHERLHLGGSGFGVTMALIGAGSVAAAVTLGRLRARVSAHLLVATFSAGYAINLAALALLGELWLLAPFLVLGGISWVVVQSTWMMLAHQALPDWVRPRVVAFLLMLFQGTQAVGALAWGAVADVVGVQRALGLAAALLVGYAAVLVSTGLRTSVGIEPVPATPDAAIAELVREAAEGELVVRFEYDVAATHHDTFRDAMADLRLSRLRLGARSWLLEPDPARPCTFIESYRVRDRSLLLEQETSRLTVPEQRLRHVVQALTTRSAGPALTPVRPGPSTTEPAERRRRGGNT</sequence>
<evidence type="ECO:0000256" key="1">
    <source>
        <dbReference type="ARBA" id="ARBA00004651"/>
    </source>
</evidence>